<evidence type="ECO:0000313" key="2">
    <source>
        <dbReference type="EMBL" id="CAH0517259.1"/>
    </source>
</evidence>
<dbReference type="Proteomes" id="UP001158986">
    <property type="component" value="Unassembled WGS sequence"/>
</dbReference>
<comment type="caution">
    <text evidence="1">The sequence shown here is derived from an EMBL/GenBank/DDBJ whole genome shotgun (WGS) entry which is preliminary data.</text>
</comment>
<proteinExistence type="predicted"/>
<protein>
    <submittedName>
        <fullName evidence="1">Uncharacterized protein</fullName>
    </submittedName>
</protein>
<keyword evidence="3" id="KW-1185">Reference proteome</keyword>
<dbReference type="EMBL" id="CAKLCB010000229">
    <property type="protein sequence ID" value="CAH0517259.1"/>
    <property type="molecule type" value="Genomic_DNA"/>
</dbReference>
<reference evidence="1 3" key="1">
    <citation type="submission" date="2021-11" db="EMBL/GenBank/DDBJ databases">
        <authorList>
            <person name="Islam A."/>
            <person name="Islam S."/>
            <person name="Flora M.S."/>
            <person name="Rahman M."/>
            <person name="Ziaur R.M."/>
            <person name="Epstein J.H."/>
            <person name="Hassan M."/>
            <person name="Klassen M."/>
            <person name="Woodard K."/>
            <person name="Webb A."/>
            <person name="Webby R.J."/>
            <person name="El Zowalaty M.E."/>
        </authorList>
    </citation>
    <scope>NUCLEOTIDE SEQUENCE</scope>
    <source>
        <strain evidence="2">Pbs1</strain>
        <strain evidence="1">Pbs3</strain>
    </source>
</reference>
<evidence type="ECO:0000313" key="3">
    <source>
        <dbReference type="Proteomes" id="UP001158986"/>
    </source>
</evidence>
<dbReference type="AlphaFoldDB" id="A0AAU9LGX2"/>
<dbReference type="EMBL" id="CAKKTJ010000332">
    <property type="protein sequence ID" value="CAH0482117.1"/>
    <property type="molecule type" value="Genomic_DNA"/>
</dbReference>
<evidence type="ECO:0000313" key="1">
    <source>
        <dbReference type="EMBL" id="CAH0482117.1"/>
    </source>
</evidence>
<organism evidence="1 4">
    <name type="scientific">Peronospora belbahrii</name>
    <dbReference type="NCBI Taxonomy" id="622444"/>
    <lineage>
        <taxon>Eukaryota</taxon>
        <taxon>Sar</taxon>
        <taxon>Stramenopiles</taxon>
        <taxon>Oomycota</taxon>
        <taxon>Peronosporomycetes</taxon>
        <taxon>Peronosporales</taxon>
        <taxon>Peronosporaceae</taxon>
        <taxon>Peronospora</taxon>
    </lineage>
</organism>
<sequence>MVGMSATTTNGLMFGTSTIDVVIKRRRLETVGDDNFYNHIGGSLYVFSSADTVFSSQKHAITISVPFQWLLGAVPGKQAAHEMELALIESNICCFALDARCRLELGS</sequence>
<accession>A0AAU9LGX2</accession>
<name>A0AAU9LGX2_9STRA</name>
<dbReference type="Proteomes" id="UP001160483">
    <property type="component" value="Unassembled WGS sequence"/>
</dbReference>
<gene>
    <name evidence="2" type="ORF">PBS001_LOCUS3883</name>
    <name evidence="1" type="ORF">PBS003_LOCUS8714</name>
</gene>
<evidence type="ECO:0000313" key="4">
    <source>
        <dbReference type="Proteomes" id="UP001160483"/>
    </source>
</evidence>